<feature type="region of interest" description="Disordered" evidence="9">
    <location>
        <begin position="43"/>
        <end position="62"/>
    </location>
</feature>
<dbReference type="CDD" id="cd06547">
    <property type="entry name" value="GH85_ENGase"/>
    <property type="match status" value="1"/>
</dbReference>
<keyword evidence="6" id="KW-0326">Glycosidase</keyword>
<dbReference type="GO" id="GO:0006491">
    <property type="term" value="P:N-glycan processing"/>
    <property type="evidence" value="ECO:0007669"/>
    <property type="project" value="UniProtKB-ARBA"/>
</dbReference>
<feature type="domain" description="Cytosolic endo-beta-N-acetylglucosaminidase TIM barrel" evidence="10">
    <location>
        <begin position="120"/>
        <end position="398"/>
    </location>
</feature>
<evidence type="ECO:0000313" key="13">
    <source>
        <dbReference type="Proteomes" id="UP001279734"/>
    </source>
</evidence>
<dbReference type="GO" id="GO:0033925">
    <property type="term" value="F:mannosyl-glycoprotein endo-beta-N-acetylglucosaminidase activity"/>
    <property type="evidence" value="ECO:0007669"/>
    <property type="project" value="UniProtKB-EC"/>
</dbReference>
<comment type="similarity">
    <text evidence="2">Belongs to the glycosyl hydrolase 85 family.</text>
</comment>
<evidence type="ECO:0000256" key="8">
    <source>
        <dbReference type="ARBA" id="ARBA00060018"/>
    </source>
</evidence>
<evidence type="ECO:0000256" key="4">
    <source>
        <dbReference type="ARBA" id="ARBA00022490"/>
    </source>
</evidence>
<comment type="subcellular location">
    <subcellularLocation>
        <location evidence="1">Cytoplasm</location>
        <location evidence="1">Cytosol</location>
    </subcellularLocation>
</comment>
<gene>
    <name evidence="12" type="ORF">Nepgr_006022</name>
</gene>
<evidence type="ECO:0000256" key="1">
    <source>
        <dbReference type="ARBA" id="ARBA00004514"/>
    </source>
</evidence>
<dbReference type="InterPro" id="IPR057882">
    <property type="entry name" value="ENGase_C"/>
</dbReference>
<dbReference type="Pfam" id="PF03644">
    <property type="entry name" value="Glyco_hydro_85"/>
    <property type="match status" value="1"/>
</dbReference>
<keyword evidence="4" id="KW-0963">Cytoplasm</keyword>
<feature type="domain" description="Cytosolic endo-beta-N-acetylglucosaminidase C-terminal" evidence="11">
    <location>
        <begin position="600"/>
        <end position="713"/>
    </location>
</feature>
<dbReference type="Gene3D" id="2.60.120.260">
    <property type="entry name" value="Galactose-binding domain-like"/>
    <property type="match status" value="1"/>
</dbReference>
<dbReference type="PANTHER" id="PTHR13246">
    <property type="entry name" value="ENDO BETA N-ACETYLGLUCOSAMINIDASE"/>
    <property type="match status" value="1"/>
</dbReference>
<dbReference type="InterPro" id="IPR032979">
    <property type="entry name" value="ENGase"/>
</dbReference>
<dbReference type="PANTHER" id="PTHR13246:SF1">
    <property type="entry name" value="CYTOSOLIC ENDO-BETA-N-ACETYLGLUCOSAMINIDASE"/>
    <property type="match status" value="1"/>
</dbReference>
<dbReference type="EMBL" id="BSYO01000005">
    <property type="protein sequence ID" value="GMH04183.1"/>
    <property type="molecule type" value="Genomic_DNA"/>
</dbReference>
<evidence type="ECO:0000259" key="11">
    <source>
        <dbReference type="Pfam" id="PF25529"/>
    </source>
</evidence>
<evidence type="ECO:0000256" key="6">
    <source>
        <dbReference type="ARBA" id="ARBA00023295"/>
    </source>
</evidence>
<protein>
    <recommendedName>
        <fullName evidence="3">mannosyl-glycoprotein endo-beta-N-acetylglucosaminidase</fullName>
        <ecNumber evidence="3">3.2.1.96</ecNumber>
    </recommendedName>
</protein>
<dbReference type="EC" id="3.2.1.96" evidence="3"/>
<evidence type="ECO:0000256" key="3">
    <source>
        <dbReference type="ARBA" id="ARBA00012566"/>
    </source>
</evidence>
<keyword evidence="13" id="KW-1185">Reference proteome</keyword>
<evidence type="ECO:0000259" key="10">
    <source>
        <dbReference type="Pfam" id="PF03644"/>
    </source>
</evidence>
<evidence type="ECO:0000256" key="7">
    <source>
        <dbReference type="ARBA" id="ARBA00034414"/>
    </source>
</evidence>
<feature type="compositionally biased region" description="Polar residues" evidence="9">
    <location>
        <begin position="43"/>
        <end position="54"/>
    </location>
</feature>
<proteinExistence type="inferred from homology"/>
<comment type="catalytic activity">
    <reaction evidence="7">
        <text>an N(4)-(oligosaccharide-(1-&gt;3)-[oligosaccharide-(1-&gt;6)]-beta-D-Man-(1-&gt;4)-beta-D-GlcNAc-(1-&gt;4)-alpha-D-GlcNAc)-L-asparaginyl-[protein] + H2O = an oligosaccharide-(1-&gt;3)-[oligosaccharide-(1-&gt;6)]-beta-D-Man-(1-&gt;4)-D-GlcNAc + N(4)-(N-acetyl-beta-D-glucosaminyl)-L-asparaginyl-[protein]</text>
        <dbReference type="Rhea" id="RHEA:73067"/>
        <dbReference type="Rhea" id="RHEA-COMP:12603"/>
        <dbReference type="Rhea" id="RHEA-COMP:18176"/>
        <dbReference type="ChEBI" id="CHEBI:15377"/>
        <dbReference type="ChEBI" id="CHEBI:132248"/>
        <dbReference type="ChEBI" id="CHEBI:192714"/>
        <dbReference type="ChEBI" id="CHEBI:192715"/>
        <dbReference type="EC" id="3.2.1.96"/>
    </reaction>
</comment>
<accession>A0AAD3XH09</accession>
<dbReference type="InterPro" id="IPR005201">
    <property type="entry name" value="TIM_ENGase"/>
</dbReference>
<sequence length="715" mass="81011">MRIPLLASLKRQTLVSFRDFIFSIITKLSQLLPLFTSMDAESSTDPQRISQSPAQFDPSLPSSPISYPIKTLEELESRSYFNSFHYPFNKSSIPLPDYSNSEALPNRRRLLVCHDMGGGYLDDKWIQGSSNPDAYSIWHWYLIDVFVYFSHNLVTLPPPCWTNDAHKHGIKVLGTFITEWNEGRTVCNTLLLTKESAHMYAELLAELAVILGFDGWLLNMEVELDVGQIPNLIEFVSHLTLTMHSSKPGSLVIWYDSVTCYGDLRWQNQLNVYNKPFFDSCNGIFVNYAWKEDDPKLSADVAGERKFDIYMGIDVFGRHTYGGGQWRTNLALDLLKKNDVSASLFAPGWVYETKQPPDFQTAQNRWWDLVEKSWGIMQNYPRSIPFYSNFDQGHGYHFSVDGEQVSNAAWCNILCQSFQPFLEFSENLEPNTIQALVSFKEASYSGGGSVTFSGDLKDMNHFTTRLFQGELFMGDLPLHFIYSVKSKGNSLVGLSLSFSSTVNERKEVLLASGGNTLLTMNQFSCKFSAVIMPHRVTEVKTGKGWTIQEHNISMEGYKLTTIQAVCYKLKPEADELKTSSTSKFYAALGHLTIKADQSVTFPSSTSWLVEGQLIKWEEDGAEDSKFLSLKVVWKLKDGNNFVPQKYIVFVEKISDGSRTRTREFMGVAAVEAFYVSRLPIPSGTACLKFIIQVWGVDGTNQKLDYCPSFLLDVKR</sequence>
<dbReference type="Pfam" id="PF25529">
    <property type="entry name" value="Ig_ENGASE1_C"/>
    <property type="match status" value="1"/>
</dbReference>
<comment type="function">
    <text evidence="8">Endoglycosidase that releases N-glycans from glycoproteins by cleaving the beta-1,4-glycosidic bond in the N,N'-diacetylchitobiose core. Involved in the production of high-mannose type N-glycans during plant development and fruit maturation.</text>
</comment>
<dbReference type="FunFam" id="3.20.20.80:FF:000043">
    <property type="entry name" value="cytosolic endo-beta-N-acetylglucosaminidase"/>
    <property type="match status" value="1"/>
</dbReference>
<comment type="caution">
    <text evidence="12">The sequence shown here is derived from an EMBL/GenBank/DDBJ whole genome shotgun (WGS) entry which is preliminary data.</text>
</comment>
<evidence type="ECO:0000256" key="2">
    <source>
        <dbReference type="ARBA" id="ARBA00007849"/>
    </source>
</evidence>
<evidence type="ECO:0000313" key="12">
    <source>
        <dbReference type="EMBL" id="GMH04183.1"/>
    </source>
</evidence>
<keyword evidence="5" id="KW-0378">Hydrolase</keyword>
<dbReference type="Proteomes" id="UP001279734">
    <property type="component" value="Unassembled WGS sequence"/>
</dbReference>
<reference evidence="12" key="1">
    <citation type="submission" date="2023-05" db="EMBL/GenBank/DDBJ databases">
        <title>Nepenthes gracilis genome sequencing.</title>
        <authorList>
            <person name="Fukushima K."/>
        </authorList>
    </citation>
    <scope>NUCLEOTIDE SEQUENCE</scope>
    <source>
        <strain evidence="12">SING2019-196</strain>
    </source>
</reference>
<dbReference type="Gene3D" id="3.20.20.80">
    <property type="entry name" value="Glycosidases"/>
    <property type="match status" value="1"/>
</dbReference>
<dbReference type="AlphaFoldDB" id="A0AAD3XH09"/>
<evidence type="ECO:0000256" key="9">
    <source>
        <dbReference type="SAM" id="MobiDB-lite"/>
    </source>
</evidence>
<organism evidence="12 13">
    <name type="scientific">Nepenthes gracilis</name>
    <name type="common">Slender pitcher plant</name>
    <dbReference type="NCBI Taxonomy" id="150966"/>
    <lineage>
        <taxon>Eukaryota</taxon>
        <taxon>Viridiplantae</taxon>
        <taxon>Streptophyta</taxon>
        <taxon>Embryophyta</taxon>
        <taxon>Tracheophyta</taxon>
        <taxon>Spermatophyta</taxon>
        <taxon>Magnoliopsida</taxon>
        <taxon>eudicotyledons</taxon>
        <taxon>Gunneridae</taxon>
        <taxon>Pentapetalae</taxon>
        <taxon>Caryophyllales</taxon>
        <taxon>Nepenthaceae</taxon>
        <taxon>Nepenthes</taxon>
    </lineage>
</organism>
<dbReference type="GO" id="GO:0005829">
    <property type="term" value="C:cytosol"/>
    <property type="evidence" value="ECO:0007669"/>
    <property type="project" value="UniProtKB-SubCell"/>
</dbReference>
<name>A0AAD3XH09_NEPGR</name>
<evidence type="ECO:0000256" key="5">
    <source>
        <dbReference type="ARBA" id="ARBA00022801"/>
    </source>
</evidence>